<proteinExistence type="predicted"/>
<dbReference type="Pfam" id="PF00682">
    <property type="entry name" value="HMGL-like"/>
    <property type="match status" value="1"/>
</dbReference>
<dbReference type="VEuPathDB" id="FungiDB:FOZG_16981"/>
<sequence length="296" mass="33424">MLKPTWNGMEWIWIHIMGPYVDFVIKIAQALNDIGVKYVSLTEEETSISQLTHESDRSDFACFVYTFQVGLPGYLQAGSEGQDSMPYSMQHGRCQNRRRDRCRWNQHVHRHFYSAYEAFPRKGSELDRLQGQGGHRVHPSPRPRDPFSGEDSFRSDFNEILKLYSLMDRLGVHRVGIADTVGGATSREVFDKIYTLRQLVGCDNETHFHDDTGCAVANACTALEAGATHIDTTVLGIGERNGITSLSKLLQCMLHTKYENVSTKYKLDKLPALEQLVAEAVGVKIPWNNPSLLAFL</sequence>
<dbReference type="Gene3D" id="3.20.20.70">
    <property type="entry name" value="Aldolase class I"/>
    <property type="match status" value="1"/>
</dbReference>
<dbReference type="GO" id="GO:0004410">
    <property type="term" value="F:homocitrate synthase activity"/>
    <property type="evidence" value="ECO:0007669"/>
    <property type="project" value="TreeGrafter"/>
</dbReference>
<feature type="region of interest" description="Disordered" evidence="1">
    <location>
        <begin position="127"/>
        <end position="151"/>
    </location>
</feature>
<dbReference type="GO" id="GO:0019878">
    <property type="term" value="P:lysine biosynthetic process via aminoadipic acid"/>
    <property type="evidence" value="ECO:0007669"/>
    <property type="project" value="TreeGrafter"/>
</dbReference>
<dbReference type="Proteomes" id="UP000030766">
    <property type="component" value="Unassembled WGS sequence"/>
</dbReference>
<reference evidence="3" key="1">
    <citation type="submission" date="2011-06" db="EMBL/GenBank/DDBJ databases">
        <title>The Genome Sequence of Fusarium oxysporum Fo47.</title>
        <authorList>
            <consortium name="The Broad Institute Genome Sequencing Platform"/>
            <person name="Ma L.-J."/>
            <person name="Gale L.R."/>
            <person name="Schwartz D.C."/>
            <person name="Zhou S."/>
            <person name="Corby-Kistler H."/>
            <person name="Young S.K."/>
            <person name="Zeng Q."/>
            <person name="Gargeya S."/>
            <person name="Fitzgerald M."/>
            <person name="Haas B."/>
            <person name="Abouelleil A."/>
            <person name="Alvarado L."/>
            <person name="Arachchi H.M."/>
            <person name="Berlin A."/>
            <person name="Brown A."/>
            <person name="Chapman S.B."/>
            <person name="Chen Z."/>
            <person name="Dunbar C."/>
            <person name="Freedman E."/>
            <person name="Gearin G."/>
            <person name="Gellesch M."/>
            <person name="Goldberg J."/>
            <person name="Griggs A."/>
            <person name="Gujja S."/>
            <person name="Heiman D."/>
            <person name="Howarth C."/>
            <person name="Larson L."/>
            <person name="Lui A."/>
            <person name="MacDonald P.J.P."/>
            <person name="Mehta T."/>
            <person name="Montmayeur A."/>
            <person name="Murphy C."/>
            <person name="Neiman D."/>
            <person name="Pearson M."/>
            <person name="Priest M."/>
            <person name="Roberts A."/>
            <person name="Saif S."/>
            <person name="Shea T."/>
            <person name="Shenoy N."/>
            <person name="Sisk P."/>
            <person name="Stolte C."/>
            <person name="Sykes S."/>
            <person name="Wortman J."/>
            <person name="Nusbaum C."/>
            <person name="Birren B."/>
        </authorList>
    </citation>
    <scope>NUCLEOTIDE SEQUENCE [LARGE SCALE GENOMIC DNA]</scope>
    <source>
        <strain evidence="3">Fo47</strain>
    </source>
</reference>
<dbReference type="PANTHER" id="PTHR10277:SF48">
    <property type="entry name" value="HOMOCITRATE SYNTHASE, CYTOSOLIC ISOZYME-RELATED"/>
    <property type="match status" value="1"/>
</dbReference>
<dbReference type="PROSITE" id="PS50991">
    <property type="entry name" value="PYR_CT"/>
    <property type="match status" value="1"/>
</dbReference>
<accession>W9JBC7</accession>
<evidence type="ECO:0000256" key="1">
    <source>
        <dbReference type="SAM" id="MobiDB-lite"/>
    </source>
</evidence>
<dbReference type="PANTHER" id="PTHR10277">
    <property type="entry name" value="HOMOCITRATE SYNTHASE-RELATED"/>
    <property type="match status" value="1"/>
</dbReference>
<dbReference type="HOGENOM" id="CLU_022158_2_1_1"/>
<reference evidence="3" key="2">
    <citation type="submission" date="2012-06" db="EMBL/GenBank/DDBJ databases">
        <title>Annotation of the Genome Sequence of Fusarium oxysporum Fo47.</title>
        <authorList>
            <consortium name="The Broad Institute Genomics Platform"/>
            <person name="Ma L.-J."/>
            <person name="Corby-Kistler H."/>
            <person name="Broz K."/>
            <person name="Gale L.R."/>
            <person name="Jonkers W."/>
            <person name="O'Donnell K."/>
            <person name="Ploetz R."/>
            <person name="Steinberg C."/>
            <person name="Schwartz D.C."/>
            <person name="VanEtten H."/>
            <person name="Zhou S."/>
            <person name="Young S.K."/>
            <person name="Zeng Q."/>
            <person name="Gargeya S."/>
            <person name="Fitzgerald M."/>
            <person name="Abouelleil A."/>
            <person name="Alvarado L."/>
            <person name="Chapman S.B."/>
            <person name="Gainer-Dewar J."/>
            <person name="Goldberg J."/>
            <person name="Griggs A."/>
            <person name="Gujja S."/>
            <person name="Hansen M."/>
            <person name="Howarth C."/>
            <person name="Imamovic A."/>
            <person name="Ireland A."/>
            <person name="Larimer J."/>
            <person name="McCowan C."/>
            <person name="Murphy C."/>
            <person name="Pearson M."/>
            <person name="Poon T.W."/>
            <person name="Priest M."/>
            <person name="Roberts A."/>
            <person name="Saif S."/>
            <person name="Shea T."/>
            <person name="Sykes S."/>
            <person name="Wortman J."/>
            <person name="Nusbaum C."/>
            <person name="Birren B."/>
        </authorList>
    </citation>
    <scope>NUCLEOTIDE SEQUENCE</scope>
    <source>
        <strain evidence="3">Fo47</strain>
    </source>
</reference>
<name>W9JBC7_FUSOX</name>
<evidence type="ECO:0000313" key="3">
    <source>
        <dbReference type="EMBL" id="EWZ29352.1"/>
    </source>
</evidence>
<dbReference type="AlphaFoldDB" id="W9JBC7"/>
<dbReference type="GO" id="GO:0005739">
    <property type="term" value="C:mitochondrion"/>
    <property type="evidence" value="ECO:0007669"/>
    <property type="project" value="TreeGrafter"/>
</dbReference>
<protein>
    <submittedName>
        <fullName evidence="3">Homocitrate synthase</fullName>
    </submittedName>
</protein>
<dbReference type="InterPro" id="IPR050073">
    <property type="entry name" value="2-IPM_HCS-like"/>
</dbReference>
<dbReference type="SUPFAM" id="SSF51569">
    <property type="entry name" value="Aldolase"/>
    <property type="match status" value="1"/>
</dbReference>
<organism evidence="3">
    <name type="scientific">Fusarium oxysporum Fo47</name>
    <dbReference type="NCBI Taxonomy" id="660027"/>
    <lineage>
        <taxon>Eukaryota</taxon>
        <taxon>Fungi</taxon>
        <taxon>Dikarya</taxon>
        <taxon>Ascomycota</taxon>
        <taxon>Pezizomycotina</taxon>
        <taxon>Sordariomycetes</taxon>
        <taxon>Hypocreomycetidae</taxon>
        <taxon>Hypocreales</taxon>
        <taxon>Nectriaceae</taxon>
        <taxon>Fusarium</taxon>
        <taxon>Fusarium oxysporum species complex</taxon>
    </lineage>
</organism>
<dbReference type="InterPro" id="IPR013785">
    <property type="entry name" value="Aldolase_TIM"/>
</dbReference>
<feature type="domain" description="Pyruvate carboxyltransferase" evidence="2">
    <location>
        <begin position="154"/>
        <end position="271"/>
    </location>
</feature>
<gene>
    <name evidence="3" type="ORF">FOZG_16981</name>
</gene>
<evidence type="ECO:0000259" key="2">
    <source>
        <dbReference type="PROSITE" id="PS50991"/>
    </source>
</evidence>
<dbReference type="InterPro" id="IPR000891">
    <property type="entry name" value="PYR_CT"/>
</dbReference>
<dbReference type="EMBL" id="JH717913">
    <property type="protein sequence ID" value="EWZ29352.1"/>
    <property type="molecule type" value="Genomic_DNA"/>
</dbReference>
<feature type="compositionally biased region" description="Basic and acidic residues" evidence="1">
    <location>
        <begin position="142"/>
        <end position="151"/>
    </location>
</feature>